<feature type="non-terminal residue" evidence="2">
    <location>
        <position position="1"/>
    </location>
</feature>
<accession>A0A0K2UMD2</accession>
<organism evidence="2">
    <name type="scientific">Lepeophtheirus salmonis</name>
    <name type="common">Salmon louse</name>
    <name type="synonym">Caligus salmonis</name>
    <dbReference type="NCBI Taxonomy" id="72036"/>
    <lineage>
        <taxon>Eukaryota</taxon>
        <taxon>Metazoa</taxon>
        <taxon>Ecdysozoa</taxon>
        <taxon>Arthropoda</taxon>
        <taxon>Crustacea</taxon>
        <taxon>Multicrustacea</taxon>
        <taxon>Hexanauplia</taxon>
        <taxon>Copepoda</taxon>
        <taxon>Siphonostomatoida</taxon>
        <taxon>Caligidae</taxon>
        <taxon>Lepeophtheirus</taxon>
    </lineage>
</organism>
<proteinExistence type="predicted"/>
<evidence type="ECO:0000313" key="2">
    <source>
        <dbReference type="EMBL" id="CDW39428.1"/>
    </source>
</evidence>
<dbReference type="AlphaFoldDB" id="A0A0K2UMD2"/>
<protein>
    <submittedName>
        <fullName evidence="2">Uncharacterized protein</fullName>
    </submittedName>
</protein>
<sequence length="407" mass="46264">QILYISMTPARQSLEETLRQIAAIEKKLEDKSKKLVRSDTKDIKPPSSLVVSSNSKSATEGVKTKKFVFVCPKLKKVECCDFSLPHEFFRFSAKIKSKSDIQTIPVSIQTTKTDSNKSKSPIFTAPKLRQSPIIEFKLPQDYFEPSSQDSEETESPSLLSTKRKRAPLSPIINSKSFEDSSAKRPKTLFVNELKDLKTILRLEDNEIICLRGDRAISQYQRFERGESSHFIYILQEDGSLEGLIPFALKNEASESCIHLAHYKCSPHFSTTPNWSHKSLLLLIEPRSIESITFVRNTSSGTLYLFYYLPSLLLTRLHSFHPSTKGLTSSLFHTPLSSVNCRIEKGGLLMKNECMVLWGRSSTDFFFWNIVNGKMVKVISRKDPSMKGLNSLETFCFSKNKEIIFMGD</sequence>
<name>A0A0K2UMD2_LEPSM</name>
<feature type="region of interest" description="Disordered" evidence="1">
    <location>
        <begin position="144"/>
        <end position="163"/>
    </location>
</feature>
<dbReference type="EMBL" id="HACA01022067">
    <property type="protein sequence ID" value="CDW39428.1"/>
    <property type="molecule type" value="Transcribed_RNA"/>
</dbReference>
<reference evidence="2" key="1">
    <citation type="submission" date="2014-05" db="EMBL/GenBank/DDBJ databases">
        <authorList>
            <person name="Chronopoulou M."/>
        </authorList>
    </citation>
    <scope>NUCLEOTIDE SEQUENCE</scope>
    <source>
        <tissue evidence="2">Whole organism</tissue>
    </source>
</reference>
<evidence type="ECO:0000256" key="1">
    <source>
        <dbReference type="SAM" id="MobiDB-lite"/>
    </source>
</evidence>